<dbReference type="PROSITE" id="PS50887">
    <property type="entry name" value="GGDEF"/>
    <property type="match status" value="1"/>
</dbReference>
<dbReference type="AlphaFoldDB" id="A0A9Q3WAH2"/>
<dbReference type="InterPro" id="IPR050469">
    <property type="entry name" value="Diguanylate_Cyclase"/>
</dbReference>
<reference evidence="5" key="1">
    <citation type="submission" date="2022-01" db="EMBL/GenBank/DDBJ databases">
        <authorList>
            <person name="Karlyshev A.V."/>
            <person name="Jaspars M."/>
        </authorList>
    </citation>
    <scope>NUCLEOTIDE SEQUENCE</scope>
    <source>
        <strain evidence="5">AGSA3-2</strain>
    </source>
</reference>
<dbReference type="SMART" id="SM00267">
    <property type="entry name" value="GGDEF"/>
    <property type="match status" value="1"/>
</dbReference>
<dbReference type="Gene3D" id="3.30.70.270">
    <property type="match status" value="1"/>
</dbReference>
<evidence type="ECO:0000259" key="4">
    <source>
        <dbReference type="PROSITE" id="PS50887"/>
    </source>
</evidence>
<dbReference type="EC" id="2.7.7.65" evidence="1"/>
<dbReference type="PANTHER" id="PTHR45138">
    <property type="entry name" value="REGULATORY COMPONENTS OF SENSORY TRANSDUCTION SYSTEM"/>
    <property type="match status" value="1"/>
</dbReference>
<dbReference type="Pfam" id="PF00990">
    <property type="entry name" value="GGDEF"/>
    <property type="match status" value="1"/>
</dbReference>
<keyword evidence="3" id="KW-1133">Transmembrane helix</keyword>
<organism evidence="5 6">
    <name type="scientific">Alloalcanivorax xenomutans</name>
    <dbReference type="NCBI Taxonomy" id="1094342"/>
    <lineage>
        <taxon>Bacteria</taxon>
        <taxon>Pseudomonadati</taxon>
        <taxon>Pseudomonadota</taxon>
        <taxon>Gammaproteobacteria</taxon>
        <taxon>Oceanospirillales</taxon>
        <taxon>Alcanivoracaceae</taxon>
        <taxon>Alloalcanivorax</taxon>
    </lineage>
</organism>
<protein>
    <recommendedName>
        <fullName evidence="1">diguanylate cyclase</fullName>
        <ecNumber evidence="1">2.7.7.65</ecNumber>
    </recommendedName>
</protein>
<dbReference type="GO" id="GO:1902201">
    <property type="term" value="P:negative regulation of bacterial-type flagellum-dependent cell motility"/>
    <property type="evidence" value="ECO:0007669"/>
    <property type="project" value="TreeGrafter"/>
</dbReference>
<dbReference type="InterPro" id="IPR043128">
    <property type="entry name" value="Rev_trsase/Diguanyl_cyclase"/>
</dbReference>
<feature type="transmembrane region" description="Helical" evidence="3">
    <location>
        <begin position="54"/>
        <end position="78"/>
    </location>
</feature>
<dbReference type="KEGG" id="axe:P40_06850"/>
<accession>A0A9Q3WAH2</accession>
<gene>
    <name evidence="5" type="ORF">LZG35_22315</name>
</gene>
<dbReference type="GO" id="GO:0043709">
    <property type="term" value="P:cell adhesion involved in single-species biofilm formation"/>
    <property type="evidence" value="ECO:0007669"/>
    <property type="project" value="TreeGrafter"/>
</dbReference>
<dbReference type="SUPFAM" id="SSF55073">
    <property type="entry name" value="Nucleotide cyclase"/>
    <property type="match status" value="1"/>
</dbReference>
<dbReference type="EMBL" id="JAJVKT010000059">
    <property type="protein sequence ID" value="MCE7511377.1"/>
    <property type="molecule type" value="Genomic_DNA"/>
</dbReference>
<evidence type="ECO:0000313" key="6">
    <source>
        <dbReference type="Proteomes" id="UP001107961"/>
    </source>
</evidence>
<dbReference type="PANTHER" id="PTHR45138:SF9">
    <property type="entry name" value="DIGUANYLATE CYCLASE DGCM-RELATED"/>
    <property type="match status" value="1"/>
</dbReference>
<feature type="transmembrane region" description="Helical" evidence="3">
    <location>
        <begin position="26"/>
        <end position="48"/>
    </location>
</feature>
<dbReference type="InterPro" id="IPR029787">
    <property type="entry name" value="Nucleotide_cyclase"/>
</dbReference>
<proteinExistence type="predicted"/>
<keyword evidence="3" id="KW-0812">Transmembrane</keyword>
<dbReference type="InterPro" id="IPR000160">
    <property type="entry name" value="GGDEF_dom"/>
</dbReference>
<evidence type="ECO:0000256" key="2">
    <source>
        <dbReference type="ARBA" id="ARBA00034247"/>
    </source>
</evidence>
<feature type="domain" description="GGDEF" evidence="4">
    <location>
        <begin position="124"/>
        <end position="255"/>
    </location>
</feature>
<evidence type="ECO:0000313" key="5">
    <source>
        <dbReference type="EMBL" id="MCE7511377.1"/>
    </source>
</evidence>
<dbReference type="NCBIfam" id="TIGR00254">
    <property type="entry name" value="GGDEF"/>
    <property type="match status" value="1"/>
</dbReference>
<sequence>MASAHSAHSDSPTPVRAGDRFYALRMTALITFCGLLLSSLITSIGVLLTGERDWLSAICLALLIPLLLLPPLGYPLLLRLSSLRRENRVLQQQVREDHLTGLFNRPHLLGMLERELSLSQRHDYVVSVLLLDVADFTDLADRHGRRAADRLLRVFADRIRDKIRESDLFGRIDGAQFLLVLPHTSQHDALHMAEGLRALVTSMQVPGIEDSLQFEVRLGVASTENTGPNLNALLNEADYTLYQSRNDLRHRAGQN</sequence>
<dbReference type="Proteomes" id="UP001107961">
    <property type="component" value="Unassembled WGS sequence"/>
</dbReference>
<dbReference type="CDD" id="cd01949">
    <property type="entry name" value="GGDEF"/>
    <property type="match status" value="1"/>
</dbReference>
<evidence type="ECO:0000256" key="3">
    <source>
        <dbReference type="SAM" id="Phobius"/>
    </source>
</evidence>
<comment type="caution">
    <text evidence="5">The sequence shown here is derived from an EMBL/GenBank/DDBJ whole genome shotgun (WGS) entry which is preliminary data.</text>
</comment>
<comment type="catalytic activity">
    <reaction evidence="2">
        <text>2 GTP = 3',3'-c-di-GMP + 2 diphosphate</text>
        <dbReference type="Rhea" id="RHEA:24898"/>
        <dbReference type="ChEBI" id="CHEBI:33019"/>
        <dbReference type="ChEBI" id="CHEBI:37565"/>
        <dbReference type="ChEBI" id="CHEBI:58805"/>
        <dbReference type="EC" id="2.7.7.65"/>
    </reaction>
</comment>
<evidence type="ECO:0000256" key="1">
    <source>
        <dbReference type="ARBA" id="ARBA00012528"/>
    </source>
</evidence>
<dbReference type="GO" id="GO:0052621">
    <property type="term" value="F:diguanylate cyclase activity"/>
    <property type="evidence" value="ECO:0007669"/>
    <property type="project" value="UniProtKB-EC"/>
</dbReference>
<keyword evidence="6" id="KW-1185">Reference proteome</keyword>
<keyword evidence="3" id="KW-0472">Membrane</keyword>
<name>A0A9Q3WAH2_9GAMM</name>
<dbReference type="GeneID" id="94686131"/>
<dbReference type="RefSeq" id="WP_026948992.1">
    <property type="nucleotide sequence ID" value="NZ_CBDDTQ010000001.1"/>
</dbReference>
<dbReference type="GO" id="GO:0005886">
    <property type="term" value="C:plasma membrane"/>
    <property type="evidence" value="ECO:0007669"/>
    <property type="project" value="TreeGrafter"/>
</dbReference>